<feature type="region of interest" description="Disordered" evidence="1">
    <location>
        <begin position="206"/>
        <end position="229"/>
    </location>
</feature>
<dbReference type="RefSeq" id="WP_038566642.1">
    <property type="nucleotide sequence ID" value="NZ_CP008889.1"/>
</dbReference>
<dbReference type="GeneID" id="41840017"/>
<name>A0A075JFA5_9MICO</name>
<accession>A0A075JFA5</accession>
<dbReference type="KEGG" id="dni:HX89_02025"/>
<keyword evidence="3" id="KW-1185">Reference proteome</keyword>
<sequence length="229" mass="24456">MSASAPAEQPSAKDVWSRTQQSVRGYTSLSLTGTDSADGSGPRATFLGELDGEPSEMSYEGDEVGHVTMRRISHDVYLKGDRTYWDSVDKDDPSLQGSSPPANRWIKVPESAFAQKDLSDLSAKSYIEAMGDTTDAKWGHLGDGTLTPETLDGRPAYKIVSADGDTRAWVTTDDTHDLLKVVDEAAGTDDLGTATFSRWNEKIAVPRPVGALDGGEMAPDPSPSGEATT</sequence>
<dbReference type="OrthoDB" id="4312411at2"/>
<organism evidence="2 3">
    <name type="scientific">Dermacoccus nishinomiyaensis</name>
    <dbReference type="NCBI Taxonomy" id="1274"/>
    <lineage>
        <taxon>Bacteria</taxon>
        <taxon>Bacillati</taxon>
        <taxon>Actinomycetota</taxon>
        <taxon>Actinomycetes</taxon>
        <taxon>Micrococcales</taxon>
        <taxon>Dermacoccaceae</taxon>
        <taxon>Dermacoccus</taxon>
    </lineage>
</organism>
<feature type="compositionally biased region" description="Acidic residues" evidence="1">
    <location>
        <begin position="50"/>
        <end position="61"/>
    </location>
</feature>
<gene>
    <name evidence="2" type="ORF">HX89_02025</name>
</gene>
<proteinExistence type="predicted"/>
<evidence type="ECO:0000313" key="2">
    <source>
        <dbReference type="EMBL" id="AIF39957.1"/>
    </source>
</evidence>
<feature type="region of interest" description="Disordered" evidence="1">
    <location>
        <begin position="26"/>
        <end position="61"/>
    </location>
</feature>
<protein>
    <submittedName>
        <fullName evidence="2">Uncharacterized protein</fullName>
    </submittedName>
</protein>
<dbReference type="Proteomes" id="UP000027986">
    <property type="component" value="Chromosome"/>
</dbReference>
<feature type="compositionally biased region" description="Polar residues" evidence="1">
    <location>
        <begin position="26"/>
        <end position="37"/>
    </location>
</feature>
<reference evidence="2 3" key="1">
    <citation type="submission" date="2014-07" db="EMBL/GenBank/DDBJ databases">
        <title>Genome Sequencing of Dermacoccus nishinomiyaensis.</title>
        <authorList>
            <person name="Hong K.W."/>
            <person name="Chan K.G."/>
        </authorList>
    </citation>
    <scope>NUCLEOTIDE SEQUENCE [LARGE SCALE GENOMIC DNA]</scope>
    <source>
        <strain evidence="2 3">M25</strain>
    </source>
</reference>
<evidence type="ECO:0000313" key="3">
    <source>
        <dbReference type="Proteomes" id="UP000027986"/>
    </source>
</evidence>
<dbReference type="EMBL" id="CP008889">
    <property type="protein sequence ID" value="AIF39957.1"/>
    <property type="molecule type" value="Genomic_DNA"/>
</dbReference>
<dbReference type="STRING" id="1274.HX89_02025"/>
<dbReference type="HOGENOM" id="CLU_1208165_0_0_11"/>
<evidence type="ECO:0000256" key="1">
    <source>
        <dbReference type="SAM" id="MobiDB-lite"/>
    </source>
</evidence>
<dbReference type="AlphaFoldDB" id="A0A075JFA5"/>